<sequence length="55" mass="5950">MSRIDHIAELRAELAHCVLTKRERAEIEAELRSALLALAPSDDSAPEAACEAYAA</sequence>
<keyword evidence="2" id="KW-1185">Reference proteome</keyword>
<reference evidence="1 2" key="1">
    <citation type="submission" date="2019-06" db="EMBL/GenBank/DDBJ databases">
        <authorList>
            <person name="Rodrigo-Torres L."/>
            <person name="Arahal R. D."/>
            <person name="Lucena T."/>
        </authorList>
    </citation>
    <scope>NUCLEOTIDE SEQUENCE [LARGE SCALE GENOMIC DNA]</scope>
    <source>
        <strain evidence="1 2">SB0023/3</strain>
    </source>
</reference>
<evidence type="ECO:0000313" key="1">
    <source>
        <dbReference type="EMBL" id="VUD72959.1"/>
    </source>
</evidence>
<dbReference type="Proteomes" id="UP000410984">
    <property type="component" value="Unassembled WGS sequence"/>
</dbReference>
<evidence type="ECO:0000313" key="2">
    <source>
        <dbReference type="Proteomes" id="UP000410984"/>
    </source>
</evidence>
<gene>
    <name evidence="1" type="ORF">MET9862_03568</name>
</gene>
<protein>
    <submittedName>
        <fullName evidence="1">Uncharacterized protein</fullName>
    </submittedName>
</protein>
<dbReference type="RefSeq" id="WP_185156917.1">
    <property type="nucleotide sequence ID" value="NZ_CABFPH010000055.1"/>
</dbReference>
<name>A0A509EHM8_9HYPH</name>
<dbReference type="AlphaFoldDB" id="A0A509EHM8"/>
<proteinExistence type="predicted"/>
<organism evidence="1 2">
    <name type="scientific">Methylobacterium symbioticum</name>
    <dbReference type="NCBI Taxonomy" id="2584084"/>
    <lineage>
        <taxon>Bacteria</taxon>
        <taxon>Pseudomonadati</taxon>
        <taxon>Pseudomonadota</taxon>
        <taxon>Alphaproteobacteria</taxon>
        <taxon>Hyphomicrobiales</taxon>
        <taxon>Methylobacteriaceae</taxon>
        <taxon>Methylobacterium</taxon>
    </lineage>
</organism>
<dbReference type="EMBL" id="CABFPH010000055">
    <property type="protein sequence ID" value="VUD72959.1"/>
    <property type="molecule type" value="Genomic_DNA"/>
</dbReference>
<accession>A0A509EHM8</accession>